<comment type="caution">
    <text evidence="1">The sequence shown here is derived from an EMBL/GenBank/DDBJ whole genome shotgun (WGS) entry which is preliminary data.</text>
</comment>
<dbReference type="Proteomes" id="UP001244207">
    <property type="component" value="Unassembled WGS sequence"/>
</dbReference>
<reference evidence="1" key="1">
    <citation type="submission" date="2021-12" db="EMBL/GenBank/DDBJ databases">
        <title>Comparative genomics, transcriptomics and evolutionary studies reveal genomic signatures of adaptation to plant cell wall in hemibiotrophic fungi.</title>
        <authorList>
            <consortium name="DOE Joint Genome Institute"/>
            <person name="Baroncelli R."/>
            <person name="Diaz J.F."/>
            <person name="Benocci T."/>
            <person name="Peng M."/>
            <person name="Battaglia E."/>
            <person name="Haridas S."/>
            <person name="Andreopoulos W."/>
            <person name="Labutti K."/>
            <person name="Pangilinan J."/>
            <person name="Floch G.L."/>
            <person name="Makela M.R."/>
            <person name="Henrissat B."/>
            <person name="Grigoriev I.V."/>
            <person name="Crouch J.A."/>
            <person name="De Vries R.P."/>
            <person name="Sukno S.A."/>
            <person name="Thon M.R."/>
        </authorList>
    </citation>
    <scope>NUCLEOTIDE SEQUENCE</scope>
    <source>
        <strain evidence="1">CBS 112980</strain>
    </source>
</reference>
<evidence type="ECO:0000313" key="1">
    <source>
        <dbReference type="EMBL" id="KAK1729013.1"/>
    </source>
</evidence>
<name>A0AAD8XKG8_GLOAC</name>
<protein>
    <submittedName>
        <fullName evidence="1">Uncharacterized protein</fullName>
    </submittedName>
</protein>
<dbReference type="RefSeq" id="XP_060369068.1">
    <property type="nucleotide sequence ID" value="XM_060513668.1"/>
</dbReference>
<dbReference type="AlphaFoldDB" id="A0AAD8XKG8"/>
<gene>
    <name evidence="1" type="ORF">BDZ83DRAFT_748798</name>
</gene>
<dbReference type="GeneID" id="85397566"/>
<sequence length="127" mass="14297">MTASFNFLSLPRELRDLIYERYLAVDGGYVCDSQAFIDGKLRAGNHGGPIDLNLIYACRQTAQETDGMALRVNQITFRTITSEGLRILAARFDSLMARVDQNRNAIFRTAGHCISDEAYDELKGRYP</sequence>
<organism evidence="1 2">
    <name type="scientific">Glomerella acutata</name>
    <name type="common">Colletotrichum acutatum</name>
    <dbReference type="NCBI Taxonomy" id="27357"/>
    <lineage>
        <taxon>Eukaryota</taxon>
        <taxon>Fungi</taxon>
        <taxon>Dikarya</taxon>
        <taxon>Ascomycota</taxon>
        <taxon>Pezizomycotina</taxon>
        <taxon>Sordariomycetes</taxon>
        <taxon>Hypocreomycetidae</taxon>
        <taxon>Glomerellales</taxon>
        <taxon>Glomerellaceae</taxon>
        <taxon>Colletotrichum</taxon>
        <taxon>Colletotrichum acutatum species complex</taxon>
    </lineage>
</organism>
<evidence type="ECO:0000313" key="2">
    <source>
        <dbReference type="Proteomes" id="UP001244207"/>
    </source>
</evidence>
<accession>A0AAD8XKG8</accession>
<keyword evidence="2" id="KW-1185">Reference proteome</keyword>
<dbReference type="EMBL" id="JAHMHS010000014">
    <property type="protein sequence ID" value="KAK1729013.1"/>
    <property type="molecule type" value="Genomic_DNA"/>
</dbReference>
<proteinExistence type="predicted"/>